<dbReference type="InterPro" id="IPR036638">
    <property type="entry name" value="HLH_DNA-bd_sf"/>
</dbReference>
<keyword evidence="2" id="KW-0805">Transcription regulation</keyword>
<dbReference type="SUPFAM" id="SSF47459">
    <property type="entry name" value="HLH, helix-loop-helix DNA-binding domain"/>
    <property type="match status" value="1"/>
</dbReference>
<dbReference type="GO" id="GO:0046983">
    <property type="term" value="F:protein dimerization activity"/>
    <property type="evidence" value="ECO:0007669"/>
    <property type="project" value="InterPro"/>
</dbReference>
<reference evidence="7" key="1">
    <citation type="submission" date="2013-07" db="EMBL/GenBank/DDBJ databases">
        <title>The genome of Eucalyptus grandis.</title>
        <authorList>
            <person name="Schmutz J."/>
            <person name="Hayes R."/>
            <person name="Myburg A."/>
            <person name="Tuskan G."/>
            <person name="Grattapaglia D."/>
            <person name="Rokhsar D.S."/>
        </authorList>
    </citation>
    <scope>NUCLEOTIDE SEQUENCE</scope>
    <source>
        <tissue evidence="7">Leaf extractions</tissue>
    </source>
</reference>
<dbReference type="PANTHER" id="PTHR12565">
    <property type="entry name" value="STEROL REGULATORY ELEMENT-BINDING PROTEIN"/>
    <property type="match status" value="1"/>
</dbReference>
<dbReference type="Pfam" id="PF00010">
    <property type="entry name" value="HLH"/>
    <property type="match status" value="1"/>
</dbReference>
<dbReference type="AlphaFoldDB" id="A0A059D0Y4"/>
<sequence length="261" mass="29386">MAEFARELQCFQPFSSLLDIDMVEPTNDFTGSNPSAINSHPSSDFHSSAILSSDNPLFLQPVVPDFPSNWANVFPGIFHPYEQNLAPLSAGDDSYEERKRKVSGLPAESSSGIVSSPLQKSDTESLGKAKRRKRSEKEEKPKEVVHVRARRGQATDSHSLAERVRRGKIKERLRYLQDLVPGCYQTMGMAVMLDEIINYVKSLQSQVEFLSMKLEAASSYYDFNSEADAIETLQREQMYGNRELESLMRIGHANFHPSSHP</sequence>
<dbReference type="EMBL" id="KK198754">
    <property type="protein sequence ID" value="KCW83870.1"/>
    <property type="molecule type" value="Genomic_DNA"/>
</dbReference>
<proteinExistence type="predicted"/>
<evidence type="ECO:0000259" key="6">
    <source>
        <dbReference type="PROSITE" id="PS50888"/>
    </source>
</evidence>
<dbReference type="OrthoDB" id="690068at2759"/>
<evidence type="ECO:0000256" key="5">
    <source>
        <dbReference type="SAM" id="MobiDB-lite"/>
    </source>
</evidence>
<keyword evidence="4" id="KW-0539">Nucleus</keyword>
<dbReference type="PANTHER" id="PTHR12565:SF340">
    <property type="entry name" value="TRANSCRIPTION FACTOR BEE 3"/>
    <property type="match status" value="1"/>
</dbReference>
<dbReference type="Gramene" id="KCW83870">
    <property type="protein sequence ID" value="KCW83870"/>
    <property type="gene ID" value="EUGRSUZ_B00731"/>
</dbReference>
<dbReference type="GO" id="GO:0005634">
    <property type="term" value="C:nucleus"/>
    <property type="evidence" value="ECO:0000318"/>
    <property type="project" value="GO_Central"/>
</dbReference>
<evidence type="ECO:0000256" key="2">
    <source>
        <dbReference type="ARBA" id="ARBA00023015"/>
    </source>
</evidence>
<dbReference type="InterPro" id="IPR024097">
    <property type="entry name" value="bHLH_ZIP_TF"/>
</dbReference>
<dbReference type="CDD" id="cd18919">
    <property type="entry name" value="bHLH_AtBPE_like"/>
    <property type="match status" value="1"/>
</dbReference>
<protein>
    <recommendedName>
        <fullName evidence="6">BHLH domain-containing protein</fullName>
    </recommendedName>
</protein>
<dbReference type="InParanoid" id="A0A059D0Y4"/>
<dbReference type="InterPro" id="IPR011598">
    <property type="entry name" value="bHLH_dom"/>
</dbReference>
<dbReference type="PROSITE" id="PS50888">
    <property type="entry name" value="BHLH"/>
    <property type="match status" value="1"/>
</dbReference>
<dbReference type="Gene3D" id="4.10.280.10">
    <property type="entry name" value="Helix-loop-helix DNA-binding domain"/>
    <property type="match status" value="1"/>
</dbReference>
<dbReference type="KEGG" id="egr:104421695"/>
<feature type="compositionally biased region" description="Basic and acidic residues" evidence="5">
    <location>
        <begin position="135"/>
        <end position="146"/>
    </location>
</feature>
<dbReference type="eggNOG" id="ENOG502QTM9">
    <property type="taxonomic scope" value="Eukaryota"/>
</dbReference>
<feature type="domain" description="BHLH" evidence="6">
    <location>
        <begin position="153"/>
        <end position="203"/>
    </location>
</feature>
<feature type="region of interest" description="Disordered" evidence="5">
    <location>
        <begin position="88"/>
        <end position="159"/>
    </location>
</feature>
<evidence type="ECO:0000313" key="7">
    <source>
        <dbReference type="EMBL" id="KCW83870.1"/>
    </source>
</evidence>
<comment type="subcellular location">
    <subcellularLocation>
        <location evidence="1">Nucleus</location>
    </subcellularLocation>
</comment>
<organism evidence="7">
    <name type="scientific">Eucalyptus grandis</name>
    <name type="common">Flooded gum</name>
    <dbReference type="NCBI Taxonomy" id="71139"/>
    <lineage>
        <taxon>Eukaryota</taxon>
        <taxon>Viridiplantae</taxon>
        <taxon>Streptophyta</taxon>
        <taxon>Embryophyta</taxon>
        <taxon>Tracheophyta</taxon>
        <taxon>Spermatophyta</taxon>
        <taxon>Magnoliopsida</taxon>
        <taxon>eudicotyledons</taxon>
        <taxon>Gunneridae</taxon>
        <taxon>Pentapetalae</taxon>
        <taxon>rosids</taxon>
        <taxon>malvids</taxon>
        <taxon>Myrtales</taxon>
        <taxon>Myrtaceae</taxon>
        <taxon>Myrtoideae</taxon>
        <taxon>Eucalypteae</taxon>
        <taxon>Eucalyptus</taxon>
    </lineage>
</organism>
<gene>
    <name evidence="7" type="ORF">EUGRSUZ_B00731</name>
</gene>
<evidence type="ECO:0000256" key="3">
    <source>
        <dbReference type="ARBA" id="ARBA00023163"/>
    </source>
</evidence>
<accession>A0A059D0Y4</accession>
<dbReference type="STRING" id="71139.A0A059D0Y4"/>
<keyword evidence="3" id="KW-0804">Transcription</keyword>
<dbReference type="SMART" id="SM00353">
    <property type="entry name" value="HLH"/>
    <property type="match status" value="1"/>
</dbReference>
<name>A0A059D0Y4_EUCGR</name>
<evidence type="ECO:0000256" key="4">
    <source>
        <dbReference type="ARBA" id="ARBA00023242"/>
    </source>
</evidence>
<dbReference type="GO" id="GO:0003700">
    <property type="term" value="F:DNA-binding transcription factor activity"/>
    <property type="evidence" value="ECO:0000318"/>
    <property type="project" value="GO_Central"/>
</dbReference>
<evidence type="ECO:0000256" key="1">
    <source>
        <dbReference type="ARBA" id="ARBA00004123"/>
    </source>
</evidence>
<feature type="compositionally biased region" description="Polar residues" evidence="5">
    <location>
        <begin position="108"/>
        <end position="120"/>
    </location>
</feature>